<accession>A0AAD1J5I9</accession>
<protein>
    <submittedName>
        <fullName evidence="3">Uncharacterized protein</fullName>
    </submittedName>
</protein>
<keyword evidence="2" id="KW-0472">Membrane</keyword>
<evidence type="ECO:0000313" key="4">
    <source>
        <dbReference type="Proteomes" id="UP000466039"/>
    </source>
</evidence>
<feature type="region of interest" description="Disordered" evidence="1">
    <location>
        <begin position="287"/>
        <end position="309"/>
    </location>
</feature>
<name>A0AAD1J5I9_MYCMB</name>
<feature type="transmembrane region" description="Helical" evidence="2">
    <location>
        <begin position="49"/>
        <end position="67"/>
    </location>
</feature>
<organism evidence="3 4">
    <name type="scientific">Mycolicibacterium monacense</name>
    <name type="common">Mycobacterium monacense</name>
    <dbReference type="NCBI Taxonomy" id="85693"/>
    <lineage>
        <taxon>Bacteria</taxon>
        <taxon>Bacillati</taxon>
        <taxon>Actinomycetota</taxon>
        <taxon>Actinomycetes</taxon>
        <taxon>Mycobacteriales</taxon>
        <taxon>Mycobacteriaceae</taxon>
        <taxon>Mycolicibacterium</taxon>
    </lineage>
</organism>
<evidence type="ECO:0000313" key="3">
    <source>
        <dbReference type="EMBL" id="BBZ63387.1"/>
    </source>
</evidence>
<evidence type="ECO:0000256" key="1">
    <source>
        <dbReference type="SAM" id="MobiDB-lite"/>
    </source>
</evidence>
<dbReference type="RefSeq" id="WP_083044499.1">
    <property type="nucleotide sequence ID" value="NZ_AP022617.1"/>
</dbReference>
<dbReference type="AlphaFoldDB" id="A0AAD1J5I9"/>
<dbReference type="Proteomes" id="UP000466039">
    <property type="component" value="Chromosome"/>
</dbReference>
<evidence type="ECO:0000256" key="2">
    <source>
        <dbReference type="SAM" id="Phobius"/>
    </source>
</evidence>
<proteinExistence type="predicted"/>
<dbReference type="EMBL" id="AP022617">
    <property type="protein sequence ID" value="BBZ63387.1"/>
    <property type="molecule type" value="Genomic_DNA"/>
</dbReference>
<keyword evidence="2" id="KW-0812">Transmembrane</keyword>
<sequence>MIRNRQQLCTIADDVFATALEVIVKSGAAQSIEDYWRDTVQPGGRKCAGISYTVTGVFVALLVRFIIGRPYSLRGTMDTLGEFSADQLAAVGMAGQDCTAISTMAVTEYKRFHRFWSLRMQPLDPDSDLPARRMTNAEYAARLHARSPDDHVRSALADQRLTAVINDLLYGSIRAAAPTDCHGDVVVDETIINTAAPDGMLGTRPERYRGASSVARYWARDKRGQIKQPGIPGEIKPSGFGIGATFVSRVARRDALHAQPALFVGMDVHAPTSGSVEGLATALTHARRNGVDGRSASRSGRSRRPLLTADMGYNPKNGFAELMLKHGFSPVVRYPKHWTVEYPSASPPGAPDGPEPGPLQYAGAFYCPAVIKRITGHRTPSTEELLAQDNFGTHDRRLQAIYPFLMGLHSRAVMADCRFGRPAIAATPPRRVKIRQVCPAALGTVMCPHKPESMHTEVTGLPMAEPDWPADAMACCSNSSITVYLTDGQLKMAQWDLVPGSWEHTLYFEAARALTEQRFSQLKSRHVAGLDSLTTGPRRTPMIKIATALAAATVNIRAQQNHDPKMRRTEAIDIRLRQLAADLGHPPTPMPRRS</sequence>
<keyword evidence="4" id="KW-1185">Reference proteome</keyword>
<reference evidence="3 4" key="1">
    <citation type="journal article" date="2019" name="Emerg. Microbes Infect.">
        <title>Comprehensive subspecies identification of 175 nontuberculous mycobacteria species based on 7547 genomic profiles.</title>
        <authorList>
            <person name="Matsumoto Y."/>
            <person name="Kinjo T."/>
            <person name="Motooka D."/>
            <person name="Nabeya D."/>
            <person name="Jung N."/>
            <person name="Uechi K."/>
            <person name="Horii T."/>
            <person name="Iida T."/>
            <person name="Fujita J."/>
            <person name="Nakamura S."/>
        </authorList>
    </citation>
    <scope>NUCLEOTIDE SEQUENCE [LARGE SCALE GENOMIC DNA]</scope>
    <source>
        <strain evidence="3 4">JCM 15658</strain>
    </source>
</reference>
<gene>
    <name evidence="3" type="ORF">MMON_46880</name>
</gene>
<keyword evidence="2" id="KW-1133">Transmembrane helix</keyword>